<protein>
    <submittedName>
        <fullName evidence="1">Uncharacterized protein</fullName>
    </submittedName>
</protein>
<dbReference type="AlphaFoldDB" id="A0A2H3B4G1"/>
<gene>
    <name evidence="1" type="ORF">ARMSODRAFT_961096</name>
</gene>
<organism evidence="1 2">
    <name type="scientific">Armillaria solidipes</name>
    <dbReference type="NCBI Taxonomy" id="1076256"/>
    <lineage>
        <taxon>Eukaryota</taxon>
        <taxon>Fungi</taxon>
        <taxon>Dikarya</taxon>
        <taxon>Basidiomycota</taxon>
        <taxon>Agaricomycotina</taxon>
        <taxon>Agaricomycetes</taxon>
        <taxon>Agaricomycetidae</taxon>
        <taxon>Agaricales</taxon>
        <taxon>Marasmiineae</taxon>
        <taxon>Physalacriaceae</taxon>
        <taxon>Armillaria</taxon>
    </lineage>
</organism>
<proteinExistence type="predicted"/>
<evidence type="ECO:0000313" key="1">
    <source>
        <dbReference type="EMBL" id="PBK65731.1"/>
    </source>
</evidence>
<dbReference type="Proteomes" id="UP000218334">
    <property type="component" value="Unassembled WGS sequence"/>
</dbReference>
<name>A0A2H3B4G1_9AGAR</name>
<sequence length="92" mass="11143">MARQSVAVWVLVAIYLRVAYSRGDFVVYKFVKQDYWRFYYSRDQFRVQVRLSVFLLKVELRLKLVPYRRFSGHRRSIGGQSYFKKKGDESPH</sequence>
<accession>A0A2H3B4G1</accession>
<keyword evidence="2" id="KW-1185">Reference proteome</keyword>
<reference evidence="2" key="1">
    <citation type="journal article" date="2017" name="Nat. Ecol. Evol.">
        <title>Genome expansion and lineage-specific genetic innovations in the forest pathogenic fungi Armillaria.</title>
        <authorList>
            <person name="Sipos G."/>
            <person name="Prasanna A.N."/>
            <person name="Walter M.C."/>
            <person name="O'Connor E."/>
            <person name="Balint B."/>
            <person name="Krizsan K."/>
            <person name="Kiss B."/>
            <person name="Hess J."/>
            <person name="Varga T."/>
            <person name="Slot J."/>
            <person name="Riley R."/>
            <person name="Boka B."/>
            <person name="Rigling D."/>
            <person name="Barry K."/>
            <person name="Lee J."/>
            <person name="Mihaltcheva S."/>
            <person name="LaButti K."/>
            <person name="Lipzen A."/>
            <person name="Waldron R."/>
            <person name="Moloney N.M."/>
            <person name="Sperisen C."/>
            <person name="Kredics L."/>
            <person name="Vagvoelgyi C."/>
            <person name="Patrignani A."/>
            <person name="Fitzpatrick D."/>
            <person name="Nagy I."/>
            <person name="Doyle S."/>
            <person name="Anderson J.B."/>
            <person name="Grigoriev I.V."/>
            <person name="Gueldener U."/>
            <person name="Muensterkoetter M."/>
            <person name="Nagy L.G."/>
        </authorList>
    </citation>
    <scope>NUCLEOTIDE SEQUENCE [LARGE SCALE GENOMIC DNA]</scope>
    <source>
        <strain evidence="2">28-4</strain>
    </source>
</reference>
<dbReference type="EMBL" id="KZ293444">
    <property type="protein sequence ID" value="PBK65731.1"/>
    <property type="molecule type" value="Genomic_DNA"/>
</dbReference>
<evidence type="ECO:0000313" key="2">
    <source>
        <dbReference type="Proteomes" id="UP000218334"/>
    </source>
</evidence>